<sequence>MEFGIQDIGKKRRYSFLREERYRFQGLANENHVEMGIEVNLLSVSNGIPTFKINIFRYKQSNSEGAYRWVGDIHEIRNELICTLNENGQLGSILNIDDIRSKWQTIKPELMKSHKREEHKNIFITGISELLDDQEKFSASMRFAQPYLLLFPGIHNKMFKKDEPFKGYRELPNFLAAENVPIITKETLSELSDGKYQVEVKGEIDEEHFEQDKVTAMIRILKNRPRVPTKLELGYMERYRLDEWPWSEQSMCMSIAEIPGTLYREEKNILKAI</sequence>
<dbReference type="EMBL" id="JAVDQY010000001">
    <property type="protein sequence ID" value="MDR6525316.1"/>
    <property type="molecule type" value="Genomic_DNA"/>
</dbReference>
<proteinExistence type="predicted"/>
<evidence type="ECO:0000313" key="1">
    <source>
        <dbReference type="EMBL" id="MDR6525316.1"/>
    </source>
</evidence>
<organism evidence="1 2">
    <name type="scientific">Chryseobacterium rhizosphaerae</name>
    <dbReference type="NCBI Taxonomy" id="395937"/>
    <lineage>
        <taxon>Bacteria</taxon>
        <taxon>Pseudomonadati</taxon>
        <taxon>Bacteroidota</taxon>
        <taxon>Flavobacteriia</taxon>
        <taxon>Flavobacteriales</taxon>
        <taxon>Weeksellaceae</taxon>
        <taxon>Chryseobacterium group</taxon>
        <taxon>Chryseobacterium</taxon>
    </lineage>
</organism>
<accession>A0AAE4C0E1</accession>
<dbReference type="RefSeq" id="WP_202271455.1">
    <property type="nucleotide sequence ID" value="NZ_JAVDQY010000001.1"/>
</dbReference>
<comment type="caution">
    <text evidence="1">The sequence shown here is derived from an EMBL/GenBank/DDBJ whole genome shotgun (WGS) entry which is preliminary data.</text>
</comment>
<dbReference type="AlphaFoldDB" id="A0AAE4C0E1"/>
<gene>
    <name evidence="1" type="ORF">J2787_000686</name>
</gene>
<dbReference type="Proteomes" id="UP001184861">
    <property type="component" value="Unassembled WGS sequence"/>
</dbReference>
<name>A0AAE4C0E1_9FLAO</name>
<protein>
    <submittedName>
        <fullName evidence="1">Uncharacterized protein</fullName>
    </submittedName>
</protein>
<reference evidence="1" key="1">
    <citation type="submission" date="2023-07" db="EMBL/GenBank/DDBJ databases">
        <title>Sorghum-associated microbial communities from plants grown in Nebraska, USA.</title>
        <authorList>
            <person name="Schachtman D."/>
        </authorList>
    </citation>
    <scope>NUCLEOTIDE SEQUENCE</scope>
    <source>
        <strain evidence="1">DS2360</strain>
    </source>
</reference>
<evidence type="ECO:0000313" key="2">
    <source>
        <dbReference type="Proteomes" id="UP001184861"/>
    </source>
</evidence>